<accession>A0AC61NHF1</accession>
<evidence type="ECO:0000313" key="1">
    <source>
        <dbReference type="EMBL" id="QZE15082.1"/>
    </source>
</evidence>
<proteinExistence type="predicted"/>
<sequence>MFLSQILSFVAAAFLLAIMPGPDNIFVLTESLSKGAKNGAQISMGLSLGVLFHTTAIATGLTLLLTSSPWALKGVKFAGAIYLLYLAFLATKEKPIQVDSNHDVSDDSAWQRVRKGLLMNILNPKVSLFFISFLPQFVYPDGMKPMCQLFILGVIFMMVSFITFSAVSFLSGKVTHILERPKFWNITKWVKCTVFVLLALFLFFD</sequence>
<dbReference type="Proteomes" id="UP000826212">
    <property type="component" value="Chromosome"/>
</dbReference>
<name>A0AC61NHF1_9BACT</name>
<organism evidence="1 2">
    <name type="scientific">Halosquirtibacter laminarini</name>
    <dbReference type="NCBI Taxonomy" id="3374600"/>
    <lineage>
        <taxon>Bacteria</taxon>
        <taxon>Pseudomonadati</taxon>
        <taxon>Bacteroidota</taxon>
        <taxon>Bacteroidia</taxon>
        <taxon>Marinilabiliales</taxon>
        <taxon>Prolixibacteraceae</taxon>
        <taxon>Halosquirtibacter</taxon>
    </lineage>
</organism>
<keyword evidence="2" id="KW-1185">Reference proteome</keyword>
<gene>
    <name evidence="1" type="ORF">K4L44_04440</name>
</gene>
<dbReference type="EMBL" id="CP081303">
    <property type="protein sequence ID" value="QZE15082.1"/>
    <property type="molecule type" value="Genomic_DNA"/>
</dbReference>
<protein>
    <submittedName>
        <fullName evidence="1">LysE family translocator</fullName>
    </submittedName>
</protein>
<evidence type="ECO:0000313" key="2">
    <source>
        <dbReference type="Proteomes" id="UP000826212"/>
    </source>
</evidence>
<reference evidence="1" key="1">
    <citation type="submission" date="2021-08" db="EMBL/GenBank/DDBJ databases">
        <title>Novel anaerobic bacterium isolated from sea squirt in East Sea, Republic of Korea.</title>
        <authorList>
            <person name="Nguyen T.H."/>
            <person name="Li Z."/>
            <person name="Lee Y.-J."/>
            <person name="Ko J."/>
            <person name="Kim S.-G."/>
        </authorList>
    </citation>
    <scope>NUCLEOTIDE SEQUENCE</scope>
    <source>
        <strain evidence="1">KCTC 25031</strain>
    </source>
</reference>